<evidence type="ECO:0000313" key="2">
    <source>
        <dbReference type="Proteomes" id="UP000008366"/>
    </source>
</evidence>
<evidence type="ECO:0000313" key="1">
    <source>
        <dbReference type="EMBL" id="GAB95665.1"/>
    </source>
</evidence>
<organism evidence="1 2">
    <name type="scientific">Kineosphaera limosa NBRC 100340</name>
    <dbReference type="NCBI Taxonomy" id="1184609"/>
    <lineage>
        <taxon>Bacteria</taxon>
        <taxon>Bacillati</taxon>
        <taxon>Actinomycetota</taxon>
        <taxon>Actinomycetes</taxon>
        <taxon>Micrococcales</taxon>
        <taxon>Dermatophilaceae</taxon>
        <taxon>Kineosphaera</taxon>
    </lineage>
</organism>
<protein>
    <submittedName>
        <fullName evidence="1">Uncharacterized protein</fullName>
    </submittedName>
</protein>
<accession>K6W8Z3</accession>
<gene>
    <name evidence="1" type="ORF">KILIM_025_00010</name>
</gene>
<sequence>MEALANARAVTGADYLVLISGQDYPVRDLARWEQQVVDSGADALLDPLGDLAADWRFRWYMVPVPRPRHAGGYRAVRHLAWRLGRRTGRVLQVLPRFVEGDRRWLVGVPRLRPRPPAGLRVTKCSQWMTLSARAVDVALARDAREPALRAFFATVRISDESYLQSLLHDDASLAVRYSATTGRIIDPGSASPHLLDAAAVRAVALASDAPFVRKLARDDDAARAA</sequence>
<reference evidence="1 2" key="1">
    <citation type="submission" date="2012-08" db="EMBL/GenBank/DDBJ databases">
        <title>Whole genome shotgun sequence of Kineosphaera limosa NBRC 100340.</title>
        <authorList>
            <person name="Yoshida I."/>
            <person name="Isaki S."/>
            <person name="Hosoyama A."/>
            <person name="Tsuchikane K."/>
            <person name="Katsumata H."/>
            <person name="Ando Y."/>
            <person name="Ohji S."/>
            <person name="Hamada M."/>
            <person name="Tamura T."/>
            <person name="Yamazoe A."/>
            <person name="Yamazaki S."/>
            <person name="Fujita N."/>
        </authorList>
    </citation>
    <scope>NUCLEOTIDE SEQUENCE [LARGE SCALE GENOMIC DNA]</scope>
    <source>
        <strain evidence="1 2">NBRC 100340</strain>
    </source>
</reference>
<dbReference type="EMBL" id="BAHD01000025">
    <property type="protein sequence ID" value="GAB95665.1"/>
    <property type="molecule type" value="Genomic_DNA"/>
</dbReference>
<dbReference type="AlphaFoldDB" id="K6W8Z3"/>
<keyword evidence="2" id="KW-1185">Reference proteome</keyword>
<name>K6W8Z3_9MICO</name>
<dbReference type="Proteomes" id="UP000008366">
    <property type="component" value="Unassembled WGS sequence"/>
</dbReference>
<feature type="non-terminal residue" evidence="1">
    <location>
        <position position="225"/>
    </location>
</feature>
<proteinExistence type="predicted"/>
<comment type="caution">
    <text evidence="1">The sequence shown here is derived from an EMBL/GenBank/DDBJ whole genome shotgun (WGS) entry which is preliminary data.</text>
</comment>